<dbReference type="InterPro" id="IPR046895">
    <property type="entry name" value="ABC-3C_MC8"/>
</dbReference>
<dbReference type="AlphaFoldDB" id="A0A8H2K674"/>
<dbReference type="OrthoDB" id="7066945at2"/>
<name>A0A8H2K674_9MICO</name>
<dbReference type="EMBL" id="VFRA01000001">
    <property type="protein sequence ID" value="TQO19664.1"/>
    <property type="molecule type" value="Genomic_DNA"/>
</dbReference>
<keyword evidence="2" id="KW-1185">Reference proteome</keyword>
<sequence length="82" mass="9055">MLKPSKHAHPDQTVLNVSLILLAKLRNERVSSHAELVSISKTKVSGGDVLFMPAVNFLFVLGLVEYRSKTDSFEYVGPNEAL</sequence>
<proteinExistence type="predicted"/>
<dbReference type="Proteomes" id="UP000316560">
    <property type="component" value="Unassembled WGS sequence"/>
</dbReference>
<gene>
    <name evidence="1" type="ORF">FB472_1235</name>
</gene>
<protein>
    <submittedName>
        <fullName evidence="1">Uncharacterized protein</fullName>
    </submittedName>
</protein>
<organism evidence="1 2">
    <name type="scientific">Rhodoglobus vestalii</name>
    <dbReference type="NCBI Taxonomy" id="193384"/>
    <lineage>
        <taxon>Bacteria</taxon>
        <taxon>Bacillati</taxon>
        <taxon>Actinomycetota</taxon>
        <taxon>Actinomycetes</taxon>
        <taxon>Micrococcales</taxon>
        <taxon>Microbacteriaceae</taxon>
        <taxon>Rhodoglobus</taxon>
    </lineage>
</organism>
<accession>A0A8H2K674</accession>
<dbReference type="Pfam" id="PF20295">
    <property type="entry name" value="MC8"/>
    <property type="match status" value="1"/>
</dbReference>
<evidence type="ECO:0000313" key="1">
    <source>
        <dbReference type="EMBL" id="TQO19664.1"/>
    </source>
</evidence>
<reference evidence="1 2" key="1">
    <citation type="submission" date="2019-06" db="EMBL/GenBank/DDBJ databases">
        <title>Sequencing the genomes of 1000 actinobacteria strains.</title>
        <authorList>
            <person name="Klenk H.-P."/>
        </authorList>
    </citation>
    <scope>NUCLEOTIDE SEQUENCE [LARGE SCALE GENOMIC DNA]</scope>
    <source>
        <strain evidence="1 2">DSM 21947</strain>
    </source>
</reference>
<dbReference type="RefSeq" id="WP_141990126.1">
    <property type="nucleotide sequence ID" value="NZ_VFRA01000001.1"/>
</dbReference>
<comment type="caution">
    <text evidence="1">The sequence shown here is derived from an EMBL/GenBank/DDBJ whole genome shotgun (WGS) entry which is preliminary data.</text>
</comment>
<evidence type="ECO:0000313" key="2">
    <source>
        <dbReference type="Proteomes" id="UP000316560"/>
    </source>
</evidence>